<name>A0A5J4J204_9FLAO</name>
<dbReference type="Gene3D" id="3.60.21.10">
    <property type="match status" value="1"/>
</dbReference>
<evidence type="ECO:0000313" key="2">
    <source>
        <dbReference type="EMBL" id="GER58537.1"/>
    </source>
</evidence>
<dbReference type="PANTHER" id="PTHR42850:SF4">
    <property type="entry name" value="ZINC-DEPENDENT ENDOPOLYPHOSPHATASE"/>
    <property type="match status" value="1"/>
</dbReference>
<feature type="domain" description="Calcineurin-like phosphoesterase" evidence="1">
    <location>
        <begin position="3"/>
        <end position="189"/>
    </location>
</feature>
<dbReference type="Pfam" id="PF00149">
    <property type="entry name" value="Metallophos"/>
    <property type="match status" value="1"/>
</dbReference>
<gene>
    <name evidence="2" type="primary">pphA</name>
    <name evidence="2" type="ORF">ULMA_06450</name>
</gene>
<dbReference type="OrthoDB" id="9808081at2"/>
<dbReference type="InterPro" id="IPR004843">
    <property type="entry name" value="Calcineurin-like_PHP"/>
</dbReference>
<keyword evidence="3" id="KW-1185">Reference proteome</keyword>
<dbReference type="InterPro" id="IPR029052">
    <property type="entry name" value="Metallo-depent_PP-like"/>
</dbReference>
<dbReference type="AlphaFoldDB" id="A0A5J4J204"/>
<dbReference type="PANTHER" id="PTHR42850">
    <property type="entry name" value="METALLOPHOSPHOESTERASE"/>
    <property type="match status" value="1"/>
</dbReference>
<dbReference type="RefSeq" id="WP_151672608.1">
    <property type="nucleotide sequence ID" value="NZ_BKCG01000001.1"/>
</dbReference>
<organism evidence="2 3">
    <name type="scientific">Patiriisocius marinus</name>
    <dbReference type="NCBI Taxonomy" id="1397112"/>
    <lineage>
        <taxon>Bacteria</taxon>
        <taxon>Pseudomonadati</taxon>
        <taxon>Bacteroidota</taxon>
        <taxon>Flavobacteriia</taxon>
        <taxon>Flavobacteriales</taxon>
        <taxon>Flavobacteriaceae</taxon>
        <taxon>Patiriisocius</taxon>
    </lineage>
</organism>
<dbReference type="EMBL" id="BKCG01000001">
    <property type="protein sequence ID" value="GER58537.1"/>
    <property type="molecule type" value="Genomic_DNA"/>
</dbReference>
<evidence type="ECO:0000259" key="1">
    <source>
        <dbReference type="Pfam" id="PF00149"/>
    </source>
</evidence>
<sequence length="242" mass="27972">MKRTLVIGDIHGGLKGLEQVIERANISEEDTLIFVGDYGDGWSESAAVLRYLINLQKTIKCIFIRGNHDYLVHRYLKYNDLNPLWLKHGGTATLNSYETVSTKEKEEHLLFLEQLEDYHIDTDNRLFVHAGFTNQGGPENEFFSNMVFWDRTLWEMACSLDTSISENDERYPKRLKIFKEIFIGHTPTTRLGEVVPVNYASVWNVDTGAAFKGPITIMDTCTKEYWQSDPLYQLYSNEKGRN</sequence>
<dbReference type="GO" id="GO:0005737">
    <property type="term" value="C:cytoplasm"/>
    <property type="evidence" value="ECO:0007669"/>
    <property type="project" value="TreeGrafter"/>
</dbReference>
<dbReference type="InterPro" id="IPR050126">
    <property type="entry name" value="Ap4A_hydrolase"/>
</dbReference>
<proteinExistence type="predicted"/>
<protein>
    <submittedName>
        <fullName evidence="2">Metallophosphatase</fullName>
    </submittedName>
</protein>
<dbReference type="GO" id="GO:0008803">
    <property type="term" value="F:bis(5'-nucleosyl)-tetraphosphatase (symmetrical) activity"/>
    <property type="evidence" value="ECO:0007669"/>
    <property type="project" value="TreeGrafter"/>
</dbReference>
<dbReference type="GO" id="GO:0016791">
    <property type="term" value="F:phosphatase activity"/>
    <property type="evidence" value="ECO:0007669"/>
    <property type="project" value="TreeGrafter"/>
</dbReference>
<evidence type="ECO:0000313" key="3">
    <source>
        <dbReference type="Proteomes" id="UP000326509"/>
    </source>
</evidence>
<dbReference type="Proteomes" id="UP000326509">
    <property type="component" value="Unassembled WGS sequence"/>
</dbReference>
<reference evidence="2 3" key="1">
    <citation type="submission" date="2019-08" db="EMBL/GenBank/DDBJ databases">
        <title>Draft genome sequence of Ulvibacter marinus type strain NBRC 109484.</title>
        <authorList>
            <person name="Kawano K."/>
            <person name="Ushijima N."/>
            <person name="Kihara M."/>
            <person name="Itoh H."/>
        </authorList>
    </citation>
    <scope>NUCLEOTIDE SEQUENCE [LARGE SCALE GENOMIC DNA]</scope>
    <source>
        <strain evidence="2 3">NBRC 109484</strain>
    </source>
</reference>
<comment type="caution">
    <text evidence="2">The sequence shown here is derived from an EMBL/GenBank/DDBJ whole genome shotgun (WGS) entry which is preliminary data.</text>
</comment>
<dbReference type="GO" id="GO:0110154">
    <property type="term" value="P:RNA decapping"/>
    <property type="evidence" value="ECO:0007669"/>
    <property type="project" value="TreeGrafter"/>
</dbReference>
<dbReference type="SUPFAM" id="SSF56300">
    <property type="entry name" value="Metallo-dependent phosphatases"/>
    <property type="match status" value="1"/>
</dbReference>
<accession>A0A5J4J204</accession>